<dbReference type="SUPFAM" id="SSF51197">
    <property type="entry name" value="Clavaminate synthase-like"/>
    <property type="match status" value="1"/>
</dbReference>
<dbReference type="InterPro" id="IPR005123">
    <property type="entry name" value="Oxoglu/Fe-dep_dioxygenase_dom"/>
</dbReference>
<evidence type="ECO:0000313" key="4">
    <source>
        <dbReference type="EMBL" id="THZ22206.1"/>
    </source>
</evidence>
<evidence type="ECO:0000256" key="2">
    <source>
        <dbReference type="RuleBase" id="RU003682"/>
    </source>
</evidence>
<dbReference type="Pfam" id="PF14226">
    <property type="entry name" value="DIOX_N"/>
    <property type="match status" value="1"/>
</dbReference>
<dbReference type="Gene3D" id="2.60.120.330">
    <property type="entry name" value="B-lactam Antibiotic, Isopenicillin N Synthase, Chain"/>
    <property type="match status" value="1"/>
</dbReference>
<proteinExistence type="inferred from homology"/>
<evidence type="ECO:0000259" key="3">
    <source>
        <dbReference type="PROSITE" id="PS51471"/>
    </source>
</evidence>
<dbReference type="InterPro" id="IPR050231">
    <property type="entry name" value="Iron_ascorbate_oxido_reductase"/>
</dbReference>
<dbReference type="AlphaFoldDB" id="A0A4S9TDU3"/>
<dbReference type="PRINTS" id="PR00682">
    <property type="entry name" value="IPNSYNTHASE"/>
</dbReference>
<sequence>SLPLNVVGKSTPSLPAQERSSHEFAYHLPGSGFYTYYRPITCFKQEGVGQLDSINRLSINLPAIYKMPAPPILDFSVFYGDDEVAKEKLVEEVKKCCLDNGFFQIVGHRVPGELQDKVLQWVKDFFAQPQEEKDRVHKDFNTWNRGYERIGSQILEQGTNPDLKEGYFIGEEISTDHPYFIGKKLNSGPNLWPETMPEVEDFRATSMEYYTQMHALARDVLAVIAQTLDLKDDYFKEFTSGAVATLRYLHYPPQPADSDEKLARGIGAHTDFGSVTLLMQGDVDGLQVYDKDTNEWLDVVPIKGAYVVNLGNMFMRWANDKYISNLHRVINKSGKERYSVPFFYSGNPDYVIDCLPNCRGEGQAAKYPPISVMDCVGGSYKASYGAAKVFKEQPKTKMECVGGAQPILAS</sequence>
<dbReference type="Pfam" id="PF03171">
    <property type="entry name" value="2OG-FeII_Oxy"/>
    <property type="match status" value="1"/>
</dbReference>
<dbReference type="PANTHER" id="PTHR47990">
    <property type="entry name" value="2-OXOGLUTARATE (2OG) AND FE(II)-DEPENDENT OXYGENASE SUPERFAMILY PROTEIN-RELATED"/>
    <property type="match status" value="1"/>
</dbReference>
<keyword evidence="2" id="KW-0479">Metal-binding</keyword>
<feature type="domain" description="Fe2OG dioxygenase" evidence="3">
    <location>
        <begin position="241"/>
        <end position="346"/>
    </location>
</feature>
<dbReference type="GO" id="GO:0016491">
    <property type="term" value="F:oxidoreductase activity"/>
    <property type="evidence" value="ECO:0007669"/>
    <property type="project" value="UniProtKB-KW"/>
</dbReference>
<comment type="caution">
    <text evidence="4">The sequence shown here is derived from an EMBL/GenBank/DDBJ whole genome shotgun (WGS) entry which is preliminary data.</text>
</comment>
<dbReference type="GO" id="GO:0044283">
    <property type="term" value="P:small molecule biosynthetic process"/>
    <property type="evidence" value="ECO:0007669"/>
    <property type="project" value="UniProtKB-ARBA"/>
</dbReference>
<keyword evidence="2" id="KW-0560">Oxidoreductase</keyword>
<dbReference type="InterPro" id="IPR044861">
    <property type="entry name" value="IPNS-like_FE2OG_OXY"/>
</dbReference>
<reference evidence="4 5" key="1">
    <citation type="submission" date="2018-10" db="EMBL/GenBank/DDBJ databases">
        <title>Fifty Aureobasidium pullulans genomes reveal a recombining polyextremotolerant generalist.</title>
        <authorList>
            <person name="Gostincar C."/>
            <person name="Turk M."/>
            <person name="Zajc J."/>
            <person name="Gunde-Cimerman N."/>
        </authorList>
    </citation>
    <scope>NUCLEOTIDE SEQUENCE [LARGE SCALE GENOMIC DNA]</scope>
    <source>
        <strain evidence="4 5">EXF-3863</strain>
    </source>
</reference>
<protein>
    <recommendedName>
        <fullName evidence="3">Fe2OG dioxygenase domain-containing protein</fullName>
    </recommendedName>
</protein>
<name>A0A4S9TDU3_AURPU</name>
<keyword evidence="2" id="KW-0408">Iron</keyword>
<feature type="non-terminal residue" evidence="4">
    <location>
        <position position="1"/>
    </location>
</feature>
<dbReference type="Proteomes" id="UP000308005">
    <property type="component" value="Unassembled WGS sequence"/>
</dbReference>
<dbReference type="InterPro" id="IPR026992">
    <property type="entry name" value="DIOX_N"/>
</dbReference>
<comment type="similarity">
    <text evidence="1 2">Belongs to the iron/ascorbate-dependent oxidoreductase family.</text>
</comment>
<dbReference type="PROSITE" id="PS51471">
    <property type="entry name" value="FE2OG_OXY"/>
    <property type="match status" value="1"/>
</dbReference>
<organism evidence="4 5">
    <name type="scientific">Aureobasidium pullulans</name>
    <name type="common">Black yeast</name>
    <name type="synonym">Pullularia pullulans</name>
    <dbReference type="NCBI Taxonomy" id="5580"/>
    <lineage>
        <taxon>Eukaryota</taxon>
        <taxon>Fungi</taxon>
        <taxon>Dikarya</taxon>
        <taxon>Ascomycota</taxon>
        <taxon>Pezizomycotina</taxon>
        <taxon>Dothideomycetes</taxon>
        <taxon>Dothideomycetidae</taxon>
        <taxon>Dothideales</taxon>
        <taxon>Saccotheciaceae</taxon>
        <taxon>Aureobasidium</taxon>
    </lineage>
</organism>
<dbReference type="GO" id="GO:0046872">
    <property type="term" value="F:metal ion binding"/>
    <property type="evidence" value="ECO:0007669"/>
    <property type="project" value="UniProtKB-KW"/>
</dbReference>
<dbReference type="InterPro" id="IPR027443">
    <property type="entry name" value="IPNS-like_sf"/>
</dbReference>
<evidence type="ECO:0000256" key="1">
    <source>
        <dbReference type="ARBA" id="ARBA00008056"/>
    </source>
</evidence>
<gene>
    <name evidence="4" type="ORF">D6C91_04111</name>
</gene>
<evidence type="ECO:0000313" key="5">
    <source>
        <dbReference type="Proteomes" id="UP000308005"/>
    </source>
</evidence>
<dbReference type="EMBL" id="QZBM01000144">
    <property type="protein sequence ID" value="THZ22206.1"/>
    <property type="molecule type" value="Genomic_DNA"/>
</dbReference>
<accession>A0A4S9TDU3</accession>